<keyword evidence="4 8" id="KW-0028">Amino-acid biosynthesis</keyword>
<evidence type="ECO:0000256" key="8">
    <source>
        <dbReference type="HAMAP-Rule" id="MF_01106"/>
    </source>
</evidence>
<keyword evidence="7 8" id="KW-0012">Acyltransferase</keyword>
<dbReference type="InterPro" id="IPR016117">
    <property type="entry name" value="ArgJ-like_dom_sf"/>
</dbReference>
<feature type="binding site" evidence="8">
    <location>
        <position position="188"/>
    </location>
    <ligand>
        <name>substrate</name>
    </ligand>
</feature>
<evidence type="ECO:0000256" key="6">
    <source>
        <dbReference type="ARBA" id="ARBA00022813"/>
    </source>
</evidence>
<keyword evidence="6 8" id="KW-0068">Autocatalytic cleavage</keyword>
<gene>
    <name evidence="8" type="primary">argJ</name>
    <name evidence="9" type="ORF">B193_1831</name>
</gene>
<evidence type="ECO:0000256" key="7">
    <source>
        <dbReference type="ARBA" id="ARBA00023315"/>
    </source>
</evidence>
<evidence type="ECO:0000313" key="10">
    <source>
        <dbReference type="Proteomes" id="UP000006272"/>
    </source>
</evidence>
<evidence type="ECO:0000256" key="3">
    <source>
        <dbReference type="ARBA" id="ARBA00022571"/>
    </source>
</evidence>
<proteinExistence type="inferred from homology"/>
<dbReference type="Pfam" id="PF01960">
    <property type="entry name" value="ArgJ"/>
    <property type="match status" value="1"/>
</dbReference>
<organism evidence="9 10">
    <name type="scientific">Solidesulfovibrio magneticus str. Maddingley MBC34</name>
    <dbReference type="NCBI Taxonomy" id="1206767"/>
    <lineage>
        <taxon>Bacteria</taxon>
        <taxon>Pseudomonadati</taxon>
        <taxon>Thermodesulfobacteriota</taxon>
        <taxon>Desulfovibrionia</taxon>
        <taxon>Desulfovibrionales</taxon>
        <taxon>Desulfovibrionaceae</taxon>
        <taxon>Solidesulfovibrio</taxon>
    </lineage>
</organism>
<dbReference type="HAMAP" id="MF_01106">
    <property type="entry name" value="ArgJ"/>
    <property type="match status" value="1"/>
</dbReference>
<comment type="subunit">
    <text evidence="2 8">Heterotetramer of two alpha and two beta chains.</text>
</comment>
<reference evidence="9 10" key="1">
    <citation type="submission" date="2012-07" db="EMBL/GenBank/DDBJ databases">
        <title>Draft genome sequence of Desulfovibrio magneticus str. Maddingley MBC34 obtained from a metagenomic sequence of a methanogenic enrichment isolated from coal-seam formation water in Victoria, Australia.</title>
        <authorList>
            <person name="Greenfield P."/>
            <person name="Hendry P."/>
            <person name="Li D."/>
            <person name="Rosewarne C.P."/>
            <person name="Tran-Dinh N."/>
            <person name="Elbourne L.D.H."/>
            <person name="Paulsen I.T."/>
            <person name="Midgley D.J."/>
        </authorList>
    </citation>
    <scope>NUCLEOTIDE SEQUENCE [LARGE SCALE GENOMIC DNA]</scope>
    <source>
        <strain evidence="10">Maddingley MBC34</strain>
    </source>
</reference>
<accession>K6GEF8</accession>
<evidence type="ECO:0000256" key="2">
    <source>
        <dbReference type="ARBA" id="ARBA00011475"/>
    </source>
</evidence>
<dbReference type="CDD" id="cd02152">
    <property type="entry name" value="OAT"/>
    <property type="match status" value="1"/>
</dbReference>
<dbReference type="InterPro" id="IPR042195">
    <property type="entry name" value="ArgJ_beta_C"/>
</dbReference>
<dbReference type="PANTHER" id="PTHR23100:SF0">
    <property type="entry name" value="ARGININE BIOSYNTHESIS BIFUNCTIONAL PROTEIN ARGJ, MITOCHONDRIAL"/>
    <property type="match status" value="1"/>
</dbReference>
<dbReference type="AlphaFoldDB" id="K6GEF8"/>
<feature type="chain" id="PRO_5023242887" description="Arginine biosynthesis bifunctional protein ArgJ alpha chain" evidence="8">
    <location>
        <begin position="1"/>
        <end position="187"/>
    </location>
</feature>
<keyword evidence="3 8" id="KW-0055">Arginine biosynthesis</keyword>
<comment type="catalytic activity">
    <reaction evidence="8">
        <text>N(2)-acetyl-L-ornithine + L-glutamate = N-acetyl-L-glutamate + L-ornithine</text>
        <dbReference type="Rhea" id="RHEA:15349"/>
        <dbReference type="ChEBI" id="CHEBI:29985"/>
        <dbReference type="ChEBI" id="CHEBI:44337"/>
        <dbReference type="ChEBI" id="CHEBI:46911"/>
        <dbReference type="ChEBI" id="CHEBI:57805"/>
        <dbReference type="EC" id="2.3.1.35"/>
    </reaction>
</comment>
<dbReference type="NCBIfam" id="TIGR00120">
    <property type="entry name" value="ArgJ"/>
    <property type="match status" value="1"/>
</dbReference>
<evidence type="ECO:0000256" key="4">
    <source>
        <dbReference type="ARBA" id="ARBA00022605"/>
    </source>
</evidence>
<dbReference type="EMBL" id="ALAO01000139">
    <property type="protein sequence ID" value="EKO39459.1"/>
    <property type="molecule type" value="Genomic_DNA"/>
</dbReference>
<dbReference type="GO" id="GO:0006526">
    <property type="term" value="P:L-arginine biosynthetic process"/>
    <property type="evidence" value="ECO:0007669"/>
    <property type="project" value="UniProtKB-UniRule"/>
</dbReference>
<dbReference type="UniPathway" id="UPA00068">
    <property type="reaction ID" value="UER00106"/>
</dbReference>
<dbReference type="GO" id="GO:0005737">
    <property type="term" value="C:cytoplasm"/>
    <property type="evidence" value="ECO:0007669"/>
    <property type="project" value="UniProtKB-SubCell"/>
</dbReference>
<dbReference type="NCBIfam" id="NF003802">
    <property type="entry name" value="PRK05388.1"/>
    <property type="match status" value="1"/>
</dbReference>
<dbReference type="Gene3D" id="3.60.70.12">
    <property type="entry name" value="L-amino peptidase D-ALA esterase/amidase"/>
    <property type="match status" value="1"/>
</dbReference>
<sequence length="400" mass="41073">MPSPVIPVPKGFSFATASAAFKYTTGRDDLALIVSESPAAAAGVFTQNLFQAAPVTVAKAQLAASGGHARAILVNAGQANACTGAAGIADCRETLSLVAKATDLSPEEILPASTGVIGARLKMDKWKAVVPTLAENLGQTPAMAAAKAIMTTDSFPKIAWGTLTTDAGEVRVLGMAKGAGMIAPNMATMIGVLLCDAKVGSLWWQEAVAAAADRSFNSVTVDGDTSTNDCVLGLANGASEVVIDSAEGRQALLAVMAEVCQTLAAMLVQDAEGGTKVLRIKVTGAASPAEAELAARAVGNSPLVKTAFFGRDANWGRIVCAIGRSGAVFDPDDVAVRIGGVPVFENGMPVADDLDALLAPHMRRGEIPVDIELGAGPGRYLLLASDLTYDYIKINADYRT</sequence>
<comment type="function">
    <text evidence="8">Catalyzes two activities which are involved in the cyclic version of arginine biosynthesis: the synthesis of N-acetylglutamate from glutamate and acetyl-CoA as the acetyl donor, and of ornithine by transacetylation between N(2)-acetylornithine and glutamate.</text>
</comment>
<dbReference type="EC" id="2.3.1.1" evidence="8"/>
<dbReference type="EC" id="2.3.1.35" evidence="8"/>
<dbReference type="GO" id="GO:0004042">
    <property type="term" value="F:L-glutamate N-acetyltransferase activity"/>
    <property type="evidence" value="ECO:0007669"/>
    <property type="project" value="UniProtKB-UniRule"/>
</dbReference>
<keyword evidence="8" id="KW-0963">Cytoplasm</keyword>
<dbReference type="InterPro" id="IPR002813">
    <property type="entry name" value="Arg_biosynth_ArgJ"/>
</dbReference>
<evidence type="ECO:0000256" key="1">
    <source>
        <dbReference type="ARBA" id="ARBA00006774"/>
    </source>
</evidence>
<feature type="binding site" evidence="8">
    <location>
        <position position="395"/>
    </location>
    <ligand>
        <name>substrate</name>
    </ligand>
</feature>
<evidence type="ECO:0000256" key="5">
    <source>
        <dbReference type="ARBA" id="ARBA00022679"/>
    </source>
</evidence>
<evidence type="ECO:0000313" key="9">
    <source>
        <dbReference type="EMBL" id="EKO39459.1"/>
    </source>
</evidence>
<dbReference type="GO" id="GO:0004358">
    <property type="term" value="F:L-glutamate N-acetyltransferase activity, acting on acetyl-L-ornithine as donor"/>
    <property type="evidence" value="ECO:0007669"/>
    <property type="project" value="UniProtKB-UniRule"/>
</dbReference>
<feature type="site" description="Cleavage; by autolysis" evidence="8">
    <location>
        <begin position="187"/>
        <end position="188"/>
    </location>
</feature>
<comment type="subcellular location">
    <subcellularLocation>
        <location evidence="8">Cytoplasm</location>
    </subcellularLocation>
</comment>
<comment type="caution">
    <text evidence="9">The sequence shown here is derived from an EMBL/GenBank/DDBJ whole genome shotgun (WGS) entry which is preliminary data.</text>
</comment>
<protein>
    <recommendedName>
        <fullName evidence="8">Arginine biosynthesis bifunctional protein ArgJ</fullName>
    </recommendedName>
    <domain>
        <recommendedName>
            <fullName evidence="8">Glutamate N-acetyltransferase</fullName>
            <ecNumber evidence="8">2.3.1.35</ecNumber>
        </recommendedName>
        <alternativeName>
            <fullName evidence="8">Ornithine acetyltransferase</fullName>
            <shortName evidence="8">OATase</shortName>
        </alternativeName>
        <alternativeName>
            <fullName evidence="8">Ornithine transacetylase</fullName>
        </alternativeName>
    </domain>
    <domain>
        <recommendedName>
            <fullName evidence="8">Amino-acid acetyltransferase</fullName>
            <ecNumber evidence="8">2.3.1.1</ecNumber>
        </recommendedName>
        <alternativeName>
            <fullName evidence="8">N-acetylglutamate synthase</fullName>
            <shortName evidence="8">AGSase</shortName>
        </alternativeName>
    </domain>
    <component>
        <recommendedName>
            <fullName evidence="8">Arginine biosynthesis bifunctional protein ArgJ alpha chain</fullName>
        </recommendedName>
    </component>
    <component>
        <recommendedName>
            <fullName evidence="8">Arginine biosynthesis bifunctional protein ArgJ beta chain</fullName>
        </recommendedName>
    </component>
</protein>
<keyword evidence="5 8" id="KW-0808">Transferase</keyword>
<feature type="site" description="Involved in the stabilization of negative charge on the oxyanion by the formation of the oxyanion hole" evidence="8">
    <location>
        <position position="114"/>
    </location>
</feature>
<comment type="catalytic activity">
    <reaction evidence="8">
        <text>L-glutamate + acetyl-CoA = N-acetyl-L-glutamate + CoA + H(+)</text>
        <dbReference type="Rhea" id="RHEA:24292"/>
        <dbReference type="ChEBI" id="CHEBI:15378"/>
        <dbReference type="ChEBI" id="CHEBI:29985"/>
        <dbReference type="ChEBI" id="CHEBI:44337"/>
        <dbReference type="ChEBI" id="CHEBI:57287"/>
        <dbReference type="ChEBI" id="CHEBI:57288"/>
        <dbReference type="EC" id="2.3.1.1"/>
    </reaction>
</comment>
<feature type="binding site" evidence="8">
    <location>
        <position position="272"/>
    </location>
    <ligand>
        <name>substrate</name>
    </ligand>
</feature>
<dbReference type="Gene3D" id="3.10.20.340">
    <property type="entry name" value="ArgJ beta chain, C-terminal domain"/>
    <property type="match status" value="1"/>
</dbReference>
<keyword evidence="8" id="KW-0511">Multifunctional enzyme</keyword>
<feature type="site" description="Involved in the stabilization of negative charge on the oxyanion by the formation of the oxyanion hole" evidence="8">
    <location>
        <position position="115"/>
    </location>
</feature>
<dbReference type="Proteomes" id="UP000006272">
    <property type="component" value="Unassembled WGS sequence"/>
</dbReference>
<dbReference type="GO" id="GO:0006592">
    <property type="term" value="P:ornithine biosynthetic process"/>
    <property type="evidence" value="ECO:0007669"/>
    <property type="project" value="TreeGrafter"/>
</dbReference>
<feature type="binding site" evidence="8">
    <location>
        <position position="400"/>
    </location>
    <ligand>
        <name>substrate</name>
    </ligand>
</feature>
<feature type="chain" id="PRO_5023242888" description="Arginine biosynthesis bifunctional protein ArgJ beta chain" evidence="8">
    <location>
        <begin position="188"/>
        <end position="400"/>
    </location>
</feature>
<dbReference type="PANTHER" id="PTHR23100">
    <property type="entry name" value="ARGININE BIOSYNTHESIS BIFUNCTIONAL PROTEIN ARGJ"/>
    <property type="match status" value="1"/>
</dbReference>
<dbReference type="FunFam" id="3.60.70.12:FF:000001">
    <property type="entry name" value="Arginine biosynthesis bifunctional protein ArgJ, chloroplastic"/>
    <property type="match status" value="1"/>
</dbReference>
<comment type="similarity">
    <text evidence="1 8">Belongs to the ArgJ family.</text>
</comment>
<comment type="pathway">
    <text evidence="8">Amino-acid biosynthesis; L-arginine biosynthesis; L-ornithine and N-acetyl-L-glutamate from L-glutamate and N(2)-acetyl-L-ornithine (cyclic): step 1/1.</text>
</comment>
<feature type="binding site" evidence="8">
    <location>
        <position position="177"/>
    </location>
    <ligand>
        <name>substrate</name>
    </ligand>
</feature>
<name>K6GEF8_9BACT</name>
<feature type="active site" description="Nucleophile" evidence="8">
    <location>
        <position position="188"/>
    </location>
</feature>
<feature type="binding site" evidence="8">
    <location>
        <position position="151"/>
    </location>
    <ligand>
        <name>substrate</name>
    </ligand>
</feature>
<dbReference type="PATRIC" id="fig|1206767.3.peg.1786"/>
<dbReference type="SUPFAM" id="SSF56266">
    <property type="entry name" value="DmpA/ArgJ-like"/>
    <property type="match status" value="1"/>
</dbReference>
<comment type="pathway">
    <text evidence="8">Amino-acid biosynthesis; L-arginine biosynthesis; N(2)-acetyl-L-ornithine from L-glutamate: step 1/4.</text>
</comment>